<dbReference type="SUPFAM" id="SSF143120">
    <property type="entry name" value="YefM-like"/>
    <property type="match status" value="1"/>
</dbReference>
<dbReference type="Gene3D" id="3.40.1620.10">
    <property type="entry name" value="YefM-like domain"/>
    <property type="match status" value="1"/>
</dbReference>
<gene>
    <name evidence="2" type="ORF">MNBD_ALPHA03-587</name>
</gene>
<protein>
    <recommendedName>
        <fullName evidence="3">Antitoxin</fullName>
    </recommendedName>
</protein>
<comment type="similarity">
    <text evidence="1">Belongs to the phD/YefM antitoxin family.</text>
</comment>
<organism evidence="2">
    <name type="scientific">hydrothermal vent metagenome</name>
    <dbReference type="NCBI Taxonomy" id="652676"/>
    <lineage>
        <taxon>unclassified sequences</taxon>
        <taxon>metagenomes</taxon>
        <taxon>ecological metagenomes</taxon>
    </lineage>
</organism>
<dbReference type="InterPro" id="IPR036165">
    <property type="entry name" value="YefM-like_sf"/>
</dbReference>
<dbReference type="InterPro" id="IPR051405">
    <property type="entry name" value="phD/YefM_antitoxin"/>
</dbReference>
<proteinExistence type="inferred from homology"/>
<name>A0A3B1AYB9_9ZZZZ</name>
<dbReference type="PANTHER" id="PTHR33713:SF6">
    <property type="entry name" value="ANTITOXIN YEFM"/>
    <property type="match status" value="1"/>
</dbReference>
<dbReference type="PANTHER" id="PTHR33713">
    <property type="entry name" value="ANTITOXIN YAFN-RELATED"/>
    <property type="match status" value="1"/>
</dbReference>
<dbReference type="AlphaFoldDB" id="A0A3B1AYB9"/>
<evidence type="ECO:0008006" key="3">
    <source>
        <dbReference type="Google" id="ProtNLM"/>
    </source>
</evidence>
<accession>A0A3B1AYB9</accession>
<evidence type="ECO:0000256" key="1">
    <source>
        <dbReference type="ARBA" id="ARBA00009981"/>
    </source>
</evidence>
<dbReference type="NCBIfam" id="TIGR01552">
    <property type="entry name" value="phd_fam"/>
    <property type="match status" value="1"/>
</dbReference>
<dbReference type="EMBL" id="UOFW01000104">
    <property type="protein sequence ID" value="VAX04693.1"/>
    <property type="molecule type" value="Genomic_DNA"/>
</dbReference>
<sequence>MPHVDQYVSVTQAKVQLLDLVRRLGTQQDSVGITKDGVPTAVLLSMEHFEGLMETLEILSDQKTVRSLRKSLKQAQSDRWETHASVFEDERE</sequence>
<reference evidence="2" key="1">
    <citation type="submission" date="2018-06" db="EMBL/GenBank/DDBJ databases">
        <authorList>
            <person name="Zhirakovskaya E."/>
        </authorList>
    </citation>
    <scope>NUCLEOTIDE SEQUENCE</scope>
</reference>
<dbReference type="InterPro" id="IPR006442">
    <property type="entry name" value="Antitoxin_Phd/YefM"/>
</dbReference>
<dbReference type="Pfam" id="PF02604">
    <property type="entry name" value="PhdYeFM_antitox"/>
    <property type="match status" value="1"/>
</dbReference>
<evidence type="ECO:0000313" key="2">
    <source>
        <dbReference type="EMBL" id="VAX04693.1"/>
    </source>
</evidence>